<dbReference type="SUPFAM" id="SSF53850">
    <property type="entry name" value="Periplasmic binding protein-like II"/>
    <property type="match status" value="1"/>
</dbReference>
<evidence type="ECO:0000313" key="4">
    <source>
        <dbReference type="Proteomes" id="UP001177527"/>
    </source>
</evidence>
<name>A0AA95FUS8_KLUIN</name>
<dbReference type="Gene3D" id="3.90.76.10">
    <property type="entry name" value="Dipeptide-binding Protein, Domain 1"/>
    <property type="match status" value="1"/>
</dbReference>
<dbReference type="InterPro" id="IPR039424">
    <property type="entry name" value="SBP_5"/>
</dbReference>
<dbReference type="CDD" id="cd08493">
    <property type="entry name" value="PBP2_DppA_like"/>
    <property type="match status" value="1"/>
</dbReference>
<reference evidence="3" key="1">
    <citation type="submission" date="2023-04" db="EMBL/GenBank/DDBJ databases">
        <title>APH(3)-Id, a novel chromosomal aminoglycoside phosphotransferase, identified from an environmental isolate of Kluyvera intermedia DW18.</title>
        <authorList>
            <person name="Sha Y."/>
        </authorList>
    </citation>
    <scope>NUCLEOTIDE SEQUENCE</scope>
    <source>
        <strain evidence="3">DW18</strain>
    </source>
</reference>
<dbReference type="InterPro" id="IPR030678">
    <property type="entry name" value="Peptide/Ni-bd"/>
</dbReference>
<dbReference type="EMBL" id="CP123488">
    <property type="protein sequence ID" value="WGL54429.1"/>
    <property type="molecule type" value="Genomic_DNA"/>
</dbReference>
<protein>
    <submittedName>
        <fullName evidence="3">Peptide ABC transporter substrate-binding protein SapA</fullName>
    </submittedName>
</protein>
<dbReference type="PANTHER" id="PTHR30290:SF28">
    <property type="entry name" value="ABC TRANSPORTER PERIPLASMIC-BINDING PROTEIN SAPA-RELATED"/>
    <property type="match status" value="1"/>
</dbReference>
<dbReference type="PIRSF" id="PIRSF002741">
    <property type="entry name" value="MppA"/>
    <property type="match status" value="1"/>
</dbReference>
<gene>
    <name evidence="3" type="primary">sapA</name>
    <name evidence="3" type="ORF">QBD33_12060</name>
</gene>
<dbReference type="RefSeq" id="WP_062777687.1">
    <property type="nucleotide sequence ID" value="NZ_CP119319.1"/>
</dbReference>
<evidence type="ECO:0000313" key="3">
    <source>
        <dbReference type="EMBL" id="WGL54429.1"/>
    </source>
</evidence>
<keyword evidence="1" id="KW-0732">Signal</keyword>
<dbReference type="InterPro" id="IPR000914">
    <property type="entry name" value="SBP_5_dom"/>
</dbReference>
<dbReference type="PANTHER" id="PTHR30290">
    <property type="entry name" value="PERIPLASMIC BINDING COMPONENT OF ABC TRANSPORTER"/>
    <property type="match status" value="1"/>
</dbReference>
<proteinExistence type="predicted"/>
<accession>A0AA95FUS8</accession>
<dbReference type="GO" id="GO:1904680">
    <property type="term" value="F:peptide transmembrane transporter activity"/>
    <property type="evidence" value="ECO:0007669"/>
    <property type="project" value="TreeGrafter"/>
</dbReference>
<feature type="signal peptide" evidence="1">
    <location>
        <begin position="1"/>
        <end position="21"/>
    </location>
</feature>
<dbReference type="GO" id="GO:0015833">
    <property type="term" value="P:peptide transport"/>
    <property type="evidence" value="ECO:0007669"/>
    <property type="project" value="TreeGrafter"/>
</dbReference>
<organism evidence="3 4">
    <name type="scientific">Kluyvera intermedia</name>
    <name type="common">Enterobacter intermedius</name>
    <dbReference type="NCBI Taxonomy" id="61648"/>
    <lineage>
        <taxon>Bacteria</taxon>
        <taxon>Pseudomonadati</taxon>
        <taxon>Pseudomonadota</taxon>
        <taxon>Gammaproteobacteria</taxon>
        <taxon>Enterobacterales</taxon>
        <taxon>Enterobacteriaceae</taxon>
        <taxon>Kluyvera</taxon>
    </lineage>
</organism>
<feature type="domain" description="Solute-binding protein family 5" evidence="2">
    <location>
        <begin position="81"/>
        <end position="460"/>
    </location>
</feature>
<dbReference type="FunFam" id="3.90.76.10:FF:000005">
    <property type="entry name" value="Peptide ABC transporter substrate-binding protein SapA"/>
    <property type="match status" value="1"/>
</dbReference>
<dbReference type="AlphaFoldDB" id="A0AA95FUS8"/>
<dbReference type="Gene3D" id="3.40.190.10">
    <property type="entry name" value="Periplasmic binding protein-like II"/>
    <property type="match status" value="1"/>
</dbReference>
<dbReference type="NCBIfam" id="NF011689">
    <property type="entry name" value="PRK15109.1"/>
    <property type="match status" value="1"/>
</dbReference>
<dbReference type="GO" id="GO:0043190">
    <property type="term" value="C:ATP-binding cassette (ABC) transporter complex"/>
    <property type="evidence" value="ECO:0007669"/>
    <property type="project" value="InterPro"/>
</dbReference>
<evidence type="ECO:0000256" key="1">
    <source>
        <dbReference type="SAM" id="SignalP"/>
    </source>
</evidence>
<dbReference type="Proteomes" id="UP001177527">
    <property type="component" value="Chromosome"/>
</dbReference>
<sequence>MRLNLSSFLAALGLLCGQAFAAPQPLAPPRADIRDSGFVYCVSGQVNTFNPQKAGSGLIVDTLAAQLYDRLLDVDPYTYRLVPELAESWEVLDNGATYRFHLRNNVKFQTTRWFTPTRALNADDVVFTFERIFDRNHPWHNVNGGAFPYFDSLQFADSVQSVRKLDSHTVEFRLTRPDASFLWHLATHYASVMSAEYADKLAKEDHQELLDRQPVGTGPFQLDEYQSGQYIRLQRHEKFWRGTPLMPQVVVDLGSGGTGRLSKLLTGECDVLAWPAASQLTILRDDPRLRLTLRPGMNIAYLAFNTDKPPLNNPEVRHALSLAINNQRLMQSIYYGTAETAASILPRASWAYDNEAKITEYNPKEARRRLQELGLSKLTLRLWVPTSSQAWNPSPLKTAELIQADMAQIGVKVIIVPVEGRFQEARLMDMNHDLTLSGWATDSNDPDSFFRPLLSCAAINSQTNFAHWCNREFDDVLRKALDSQQLASRIDAYDEAQQILARELPILPLASSLRLQAYRYDMKGLVLSPFGNTSFAGVSREKEENKVQKP</sequence>
<dbReference type="Pfam" id="PF00496">
    <property type="entry name" value="SBP_bac_5"/>
    <property type="match status" value="1"/>
</dbReference>
<dbReference type="Gene3D" id="3.10.105.10">
    <property type="entry name" value="Dipeptide-binding Protein, Domain 3"/>
    <property type="match status" value="1"/>
</dbReference>
<evidence type="ECO:0000259" key="2">
    <source>
        <dbReference type="Pfam" id="PF00496"/>
    </source>
</evidence>
<feature type="chain" id="PRO_5041720007" evidence="1">
    <location>
        <begin position="22"/>
        <end position="550"/>
    </location>
</feature>
<dbReference type="GO" id="GO:0030288">
    <property type="term" value="C:outer membrane-bounded periplasmic space"/>
    <property type="evidence" value="ECO:0007669"/>
    <property type="project" value="UniProtKB-ARBA"/>
</dbReference>